<feature type="compositionally biased region" description="Low complexity" evidence="5">
    <location>
        <begin position="808"/>
        <end position="832"/>
    </location>
</feature>
<feature type="compositionally biased region" description="Low complexity" evidence="5">
    <location>
        <begin position="988"/>
        <end position="998"/>
    </location>
</feature>
<feature type="region of interest" description="Disordered" evidence="5">
    <location>
        <begin position="426"/>
        <end position="928"/>
    </location>
</feature>
<accession>A0A177THE2</accession>
<dbReference type="SMART" id="SM00320">
    <property type="entry name" value="WD40"/>
    <property type="match status" value="7"/>
</dbReference>
<evidence type="ECO:0000313" key="8">
    <source>
        <dbReference type="Proteomes" id="UP000077521"/>
    </source>
</evidence>
<dbReference type="PROSITE" id="PS00678">
    <property type="entry name" value="WD_REPEATS_1"/>
    <property type="match status" value="1"/>
</dbReference>
<evidence type="ECO:0000256" key="2">
    <source>
        <dbReference type="ARBA" id="ARBA00022737"/>
    </source>
</evidence>
<keyword evidence="8" id="KW-1185">Reference proteome</keyword>
<feature type="compositionally biased region" description="Gly residues" evidence="5">
    <location>
        <begin position="853"/>
        <end position="869"/>
    </location>
</feature>
<dbReference type="SUPFAM" id="SSF50978">
    <property type="entry name" value="WD40 repeat-like"/>
    <property type="match status" value="1"/>
</dbReference>
<dbReference type="InterPro" id="IPR051488">
    <property type="entry name" value="WD_repeat_striatin"/>
</dbReference>
<feature type="compositionally biased region" description="Low complexity" evidence="5">
    <location>
        <begin position="1"/>
        <end position="23"/>
    </location>
</feature>
<dbReference type="PROSITE" id="PS50294">
    <property type="entry name" value="WD_REPEATS_REGION"/>
    <property type="match status" value="3"/>
</dbReference>
<feature type="compositionally biased region" description="Pro residues" evidence="5">
    <location>
        <begin position="479"/>
        <end position="493"/>
    </location>
</feature>
<name>A0A177THE2_9BASI</name>
<feature type="compositionally biased region" description="Low complexity" evidence="5">
    <location>
        <begin position="500"/>
        <end position="516"/>
    </location>
</feature>
<gene>
    <name evidence="7" type="ORF">A4X13_0g856</name>
</gene>
<organism evidence="7 8">
    <name type="scientific">Tilletia indica</name>
    <dbReference type="NCBI Taxonomy" id="43049"/>
    <lineage>
        <taxon>Eukaryota</taxon>
        <taxon>Fungi</taxon>
        <taxon>Dikarya</taxon>
        <taxon>Basidiomycota</taxon>
        <taxon>Ustilaginomycotina</taxon>
        <taxon>Exobasidiomycetes</taxon>
        <taxon>Tilletiales</taxon>
        <taxon>Tilletiaceae</taxon>
        <taxon>Tilletia</taxon>
    </lineage>
</organism>
<dbReference type="Gene3D" id="1.20.5.300">
    <property type="match status" value="1"/>
</dbReference>
<evidence type="ECO:0000256" key="4">
    <source>
        <dbReference type="SAM" id="Coils"/>
    </source>
</evidence>
<evidence type="ECO:0000313" key="7">
    <source>
        <dbReference type="EMBL" id="KAE8259687.1"/>
    </source>
</evidence>
<keyword evidence="3 4" id="KW-0175">Coiled coil</keyword>
<dbReference type="InterPro" id="IPR001680">
    <property type="entry name" value="WD40_rpt"/>
</dbReference>
<feature type="compositionally biased region" description="Low complexity" evidence="5">
    <location>
        <begin position="83"/>
        <end position="103"/>
    </location>
</feature>
<dbReference type="InterPro" id="IPR013258">
    <property type="entry name" value="Striatin_N"/>
</dbReference>
<keyword evidence="1" id="KW-0853">WD repeat</keyword>
<feature type="region of interest" description="Disordered" evidence="5">
    <location>
        <begin position="978"/>
        <end position="1016"/>
    </location>
</feature>
<feature type="compositionally biased region" description="Low complexity" evidence="5">
    <location>
        <begin position="112"/>
        <end position="142"/>
    </location>
</feature>
<protein>
    <recommendedName>
        <fullName evidence="6">Striatin N-terminal domain-containing protein</fullName>
    </recommendedName>
</protein>
<feature type="compositionally biased region" description="Low complexity" evidence="5">
    <location>
        <begin position="149"/>
        <end position="160"/>
    </location>
</feature>
<feature type="compositionally biased region" description="Gly residues" evidence="5">
    <location>
        <begin position="978"/>
        <end position="987"/>
    </location>
</feature>
<feature type="compositionally biased region" description="Low complexity" evidence="5">
    <location>
        <begin position="588"/>
        <end position="603"/>
    </location>
</feature>
<feature type="compositionally biased region" description="Polar residues" evidence="5">
    <location>
        <begin position="71"/>
        <end position="82"/>
    </location>
</feature>
<evidence type="ECO:0000256" key="1">
    <source>
        <dbReference type="ARBA" id="ARBA00022574"/>
    </source>
</evidence>
<feature type="compositionally biased region" description="Basic and acidic residues" evidence="5">
    <location>
        <begin position="833"/>
        <end position="844"/>
    </location>
</feature>
<dbReference type="InterPro" id="IPR036322">
    <property type="entry name" value="WD40_repeat_dom_sf"/>
</dbReference>
<feature type="compositionally biased region" description="Low complexity" evidence="5">
    <location>
        <begin position="292"/>
        <end position="302"/>
    </location>
</feature>
<feature type="region of interest" description="Disordered" evidence="5">
    <location>
        <begin position="1"/>
        <end position="177"/>
    </location>
</feature>
<dbReference type="PROSITE" id="PS50082">
    <property type="entry name" value="WD_REPEATS_2"/>
    <property type="match status" value="3"/>
</dbReference>
<feature type="compositionally biased region" description="Acidic residues" evidence="5">
    <location>
        <begin position="725"/>
        <end position="745"/>
    </location>
</feature>
<feature type="compositionally biased region" description="Low complexity" evidence="5">
    <location>
        <begin position="911"/>
        <end position="922"/>
    </location>
</feature>
<evidence type="ECO:0000259" key="6">
    <source>
        <dbReference type="Pfam" id="PF08232"/>
    </source>
</evidence>
<dbReference type="InterPro" id="IPR019775">
    <property type="entry name" value="WD40_repeat_CS"/>
</dbReference>
<comment type="caution">
    <text evidence="7">The sequence shown here is derived from an EMBL/GenBank/DDBJ whole genome shotgun (WGS) entry which is preliminary data.</text>
</comment>
<dbReference type="Proteomes" id="UP000077521">
    <property type="component" value="Unassembled WGS sequence"/>
</dbReference>
<dbReference type="InterPro" id="IPR015943">
    <property type="entry name" value="WD40/YVTN_repeat-like_dom_sf"/>
</dbReference>
<dbReference type="Gene3D" id="2.130.10.10">
    <property type="entry name" value="YVTN repeat-like/Quinoprotein amine dehydrogenase"/>
    <property type="match status" value="2"/>
</dbReference>
<feature type="region of interest" description="Disordered" evidence="5">
    <location>
        <begin position="288"/>
        <end position="325"/>
    </location>
</feature>
<reference evidence="7" key="1">
    <citation type="submission" date="2016-04" db="EMBL/GenBank/DDBJ databases">
        <authorList>
            <person name="Nguyen H.D."/>
            <person name="Samba Siva P."/>
            <person name="Cullis J."/>
            <person name="Levesque C.A."/>
            <person name="Hambleton S."/>
        </authorList>
    </citation>
    <scope>NUCLEOTIDE SEQUENCE</scope>
    <source>
        <strain evidence="7">DAOMC 236416</strain>
    </source>
</reference>
<evidence type="ECO:0000256" key="3">
    <source>
        <dbReference type="ARBA" id="ARBA00023054"/>
    </source>
</evidence>
<feature type="compositionally biased region" description="Polar residues" evidence="5">
    <location>
        <begin position="161"/>
        <end position="172"/>
    </location>
</feature>
<feature type="compositionally biased region" description="Pro residues" evidence="5">
    <location>
        <begin position="452"/>
        <end position="461"/>
    </location>
</feature>
<evidence type="ECO:0000256" key="5">
    <source>
        <dbReference type="SAM" id="MobiDB-lite"/>
    </source>
</evidence>
<reference evidence="7" key="2">
    <citation type="journal article" date="2019" name="IMA Fungus">
        <title>Genome sequencing and comparison of five Tilletia species to identify candidate genes for the detection of regulated species infecting wheat.</title>
        <authorList>
            <person name="Nguyen H.D.T."/>
            <person name="Sultana T."/>
            <person name="Kesanakurti P."/>
            <person name="Hambleton S."/>
        </authorList>
    </citation>
    <scope>NUCLEOTIDE SEQUENCE</scope>
    <source>
        <strain evidence="7">DAOMC 236416</strain>
    </source>
</reference>
<dbReference type="EMBL" id="LWDF02000029">
    <property type="protein sequence ID" value="KAE8259687.1"/>
    <property type="molecule type" value="Genomic_DNA"/>
</dbReference>
<feature type="compositionally biased region" description="Low complexity" evidence="5">
    <location>
        <begin position="657"/>
        <end position="668"/>
    </location>
</feature>
<feature type="region of interest" description="Disordered" evidence="5">
    <location>
        <begin position="1333"/>
        <end position="1352"/>
    </location>
</feature>
<proteinExistence type="predicted"/>
<feature type="compositionally biased region" description="Gly residues" evidence="5">
    <location>
        <begin position="999"/>
        <end position="1016"/>
    </location>
</feature>
<sequence>MRSVGGPQSQPAASSSSAGFSFQQHHHQPHSHPQQQQQQPSHAGQHYAPAPLPNSHPLSIPRNNNNNNNNMVGPNSTPFHQYQQQHQHMQQQHLQQQQQQQQGQGQGGGPGLQQQQLQQHQQLQGQQGMHPQQQPNNGSQGSENGGSQGQQQQAYGPPGSATGTGASNGNNPPQQPEYTLAGVLHYLQSEWRRYERDRNEWEIERAEMRARIALLEGERRGAENLKTDLMRRVKMLEFALRQERSKYLAQSSNQAGSPGQTMATGTPPGGAGLPAGILAKHPLVQGVTADKASSSGRSSPVARSEDMGKEGFNPATFQAHPIRGPSNLSTNSFTASSLTFNGATFNNPSASTVLFNPSSFNPNNNSTASMLSRHTSLARDGKSRAKSRDYLKQCLLEISYLTNPATLNPLNERAYISGAVGFPPAAAGVGHQQQPNGPGAGGPPGPASTGPPGGPNVPPPAGILRPRKVMYEDAAGTGVPPPLPPPPPPPPTSLPNQSVSAQQQTTAAAPPTSAAPGFVVQGGGLDRAATASELTEGSSDPLGASSQTIGRNTILNAEKQPEIQVFSPSNDHQAEGKEMPAPVEDAAEMMPAPSPSGAAAVVPDVPPPASAVAAVGDGDDGQSSGGSSTSTEGEDDRASDRSSTSSSTTVEEEDAAKSSSAAAPVAAAGEKESTSKESEKEKESSGTGQFFEQRSGAGASGPDRMSFDFDGQQRSAPLAARQGEQQEEGEEGEIEDEVDDDDEPVEEQRTAIYRPGGAAGLPAPGAGAGAGAGARTGSIAEATPDDWRRLREAGALQRQRRERERAMSSRQTVEEGQGQTQGPGAAAAAEALADARAHLAETTERVNALLASEGGGATSTTTSGGGGGRPPLMRTSSGRADEDELANLKLDPVPDEEPATASSANRRRGRSGSSALSAATSSEAVPDTQPWKAKRVLRGHLDAVRAVGFDSVEPSVLSGGDDCTIKYWRFDPAALQGAGGGAGGGGSLSRESSISSMRSGGGGGGGGGAGGGGGGGGTSAADYPIVTFRGHTEPVTCLTVGPPLRTGPNGSYTRRIYSGSLDASIRVWPAPEAGGSEAYPPVEHTLELGALVGHTDAVWDLELFSHLSVLVSVAADGMVKVWSTNSSVESSQEGEEEDGGGGPARAGSVGTLNLSWDYFGLDAEDEEAVEAERAAFLKQAQDEAGGDASSSSSTIRNGGLPVPTSVSICHSNIRLCAVGYTNGAVKLFDVTNGKAAMKLQSEDTKDGSPDAQVNCVVTHPTLPILFTAHETGHIRMFDLNSGACTMAMVGHLDSVTTLDIDPAGLTLVSGGHDCSVRFWDIMGGGVTASISGSDPAAVGTTGADDEKSTSNSASAAAAAVSVRDACVQEITSHRKKAEEGVLGVKYHSSAPFFASAGADGVVRLFG</sequence>
<dbReference type="Pfam" id="PF08232">
    <property type="entry name" value="Striatin"/>
    <property type="match status" value="1"/>
</dbReference>
<feature type="compositionally biased region" description="Basic and acidic residues" evidence="5">
    <location>
        <begin position="669"/>
        <end position="684"/>
    </location>
</feature>
<feature type="coiled-coil region" evidence="4">
    <location>
        <begin position="198"/>
        <end position="232"/>
    </location>
</feature>
<feature type="region of interest" description="Disordered" evidence="5">
    <location>
        <begin position="1125"/>
        <end position="1146"/>
    </location>
</feature>
<feature type="domain" description="Striatin N-terminal" evidence="6">
    <location>
        <begin position="179"/>
        <end position="255"/>
    </location>
</feature>
<feature type="compositionally biased region" description="Low complexity" evidence="5">
    <location>
        <begin position="31"/>
        <end position="42"/>
    </location>
</feature>
<dbReference type="Pfam" id="PF00400">
    <property type="entry name" value="WD40"/>
    <property type="match status" value="5"/>
</dbReference>
<feature type="compositionally biased region" description="Polar residues" evidence="5">
    <location>
        <begin position="532"/>
        <end position="555"/>
    </location>
</feature>
<keyword evidence="2" id="KW-0677">Repeat</keyword>
<dbReference type="PANTHER" id="PTHR15653:SF0">
    <property type="entry name" value="CONNECTOR OF KINASE TO AP-1, ISOFORM E"/>
    <property type="match status" value="1"/>
</dbReference>
<dbReference type="PANTHER" id="PTHR15653">
    <property type="entry name" value="STRIATIN"/>
    <property type="match status" value="1"/>
</dbReference>
<feature type="compositionally biased region" description="Low complexity" evidence="5">
    <location>
        <begin position="610"/>
        <end position="631"/>
    </location>
</feature>